<evidence type="ECO:0000256" key="1">
    <source>
        <dbReference type="ARBA" id="ARBA00004236"/>
    </source>
</evidence>
<evidence type="ECO:0000259" key="10">
    <source>
        <dbReference type="Pfam" id="PF02397"/>
    </source>
</evidence>
<feature type="transmembrane region" description="Helical" evidence="9">
    <location>
        <begin position="30"/>
        <end position="51"/>
    </location>
</feature>
<dbReference type="Pfam" id="PF02397">
    <property type="entry name" value="Bac_transf"/>
    <property type="match status" value="1"/>
</dbReference>
<proteinExistence type="inferred from homology"/>
<accession>A0ABU0FA03</accession>
<keyword evidence="12" id="KW-1185">Reference proteome</keyword>
<comment type="subcellular location">
    <subcellularLocation>
        <location evidence="1">Cell membrane</location>
    </subcellularLocation>
</comment>
<gene>
    <name evidence="11" type="ORF">J3R73_001242</name>
</gene>
<evidence type="ECO:0000256" key="4">
    <source>
        <dbReference type="ARBA" id="ARBA00022679"/>
    </source>
</evidence>
<reference evidence="11 12" key="1">
    <citation type="submission" date="2023-07" db="EMBL/GenBank/DDBJ databases">
        <title>Genomic Encyclopedia of Type Strains, Phase IV (KMG-IV): sequencing the most valuable type-strain genomes for metagenomic binning, comparative biology and taxonomic classification.</title>
        <authorList>
            <person name="Goeker M."/>
        </authorList>
    </citation>
    <scope>NUCLEOTIDE SEQUENCE [LARGE SCALE GENOMIC DNA]</scope>
    <source>
        <strain evidence="11 12">DSM 5896</strain>
    </source>
</reference>
<keyword evidence="6 9" id="KW-1133">Transmembrane helix</keyword>
<dbReference type="Proteomes" id="UP001237448">
    <property type="component" value="Unassembled WGS sequence"/>
</dbReference>
<name>A0ABU0FA03_9HYPH</name>
<feature type="domain" description="Bacterial sugar transferase" evidence="10">
    <location>
        <begin position="25"/>
        <end position="216"/>
    </location>
</feature>
<dbReference type="EMBL" id="JAUSVK010000001">
    <property type="protein sequence ID" value="MDQ0391450.1"/>
    <property type="molecule type" value="Genomic_DNA"/>
</dbReference>
<evidence type="ECO:0000256" key="3">
    <source>
        <dbReference type="ARBA" id="ARBA00022475"/>
    </source>
</evidence>
<evidence type="ECO:0000256" key="6">
    <source>
        <dbReference type="ARBA" id="ARBA00022989"/>
    </source>
</evidence>
<keyword evidence="5 9" id="KW-0812">Transmembrane</keyword>
<keyword evidence="3" id="KW-1003">Cell membrane</keyword>
<dbReference type="PANTHER" id="PTHR30576:SF4">
    <property type="entry name" value="UNDECAPRENYL-PHOSPHATE GALACTOSE PHOSPHOTRANSFERASE"/>
    <property type="match status" value="1"/>
</dbReference>
<organism evidence="11 12">
    <name type="scientific">Labrys monachus</name>
    <dbReference type="NCBI Taxonomy" id="217067"/>
    <lineage>
        <taxon>Bacteria</taxon>
        <taxon>Pseudomonadati</taxon>
        <taxon>Pseudomonadota</taxon>
        <taxon>Alphaproteobacteria</taxon>
        <taxon>Hyphomicrobiales</taxon>
        <taxon>Xanthobacteraceae</taxon>
        <taxon>Labrys</taxon>
    </lineage>
</organism>
<evidence type="ECO:0000313" key="11">
    <source>
        <dbReference type="EMBL" id="MDQ0391450.1"/>
    </source>
</evidence>
<comment type="similarity">
    <text evidence="2">Belongs to the bacterial sugar transferase family.</text>
</comment>
<evidence type="ECO:0000256" key="9">
    <source>
        <dbReference type="SAM" id="Phobius"/>
    </source>
</evidence>
<protein>
    <submittedName>
        <fullName evidence="11">Exopolysaccharide production protein ExoY</fullName>
    </submittedName>
</protein>
<evidence type="ECO:0000313" key="12">
    <source>
        <dbReference type="Proteomes" id="UP001237448"/>
    </source>
</evidence>
<dbReference type="RefSeq" id="WP_307423785.1">
    <property type="nucleotide sequence ID" value="NZ_JAUSVK010000001.1"/>
</dbReference>
<keyword evidence="4" id="KW-0808">Transferase</keyword>
<comment type="caution">
    <text evidence="11">The sequence shown here is derived from an EMBL/GenBank/DDBJ whole genome shotgun (WGS) entry which is preliminary data.</text>
</comment>
<evidence type="ECO:0000256" key="2">
    <source>
        <dbReference type="ARBA" id="ARBA00006464"/>
    </source>
</evidence>
<evidence type="ECO:0000256" key="8">
    <source>
        <dbReference type="ARBA" id="ARBA00023169"/>
    </source>
</evidence>
<evidence type="ECO:0000256" key="5">
    <source>
        <dbReference type="ARBA" id="ARBA00022692"/>
    </source>
</evidence>
<evidence type="ECO:0000256" key="7">
    <source>
        <dbReference type="ARBA" id="ARBA00023136"/>
    </source>
</evidence>
<dbReference type="InterPro" id="IPR003362">
    <property type="entry name" value="Bact_transf"/>
</dbReference>
<sequence length="222" mass="24675">MATNISKAVRPFETDVRAPVGGVSKRCFDILFALFVLALSAPVILVLAALVKLSDGGPVCFRHKRIGYSGEAFSCLKFRTMAVDADRILREHLEKNPEAMREWIETRKLKKDPRITPLGRVLRMSSLDELPQLLNILRGEMSIVGPRPVVSDEMGHYGADAAAYLRARPGLTGAWQVSGRSDVSYPFRVALDRNYVEQWSMLNDLVIIAKTIPAVFLAKGSY</sequence>
<keyword evidence="8" id="KW-0270">Exopolysaccharide synthesis</keyword>
<dbReference type="PANTHER" id="PTHR30576">
    <property type="entry name" value="COLANIC BIOSYNTHESIS UDP-GLUCOSE LIPID CARRIER TRANSFERASE"/>
    <property type="match status" value="1"/>
</dbReference>
<keyword evidence="7 9" id="KW-0472">Membrane</keyword>